<dbReference type="AlphaFoldDB" id="A0AA41UY90"/>
<feature type="domain" description="RIN4 pathogenic type III effector avirulence factor Avr cleavage site" evidence="2">
    <location>
        <begin position="7"/>
        <end position="30"/>
    </location>
</feature>
<dbReference type="Proteomes" id="UP001177140">
    <property type="component" value="Unassembled WGS sequence"/>
</dbReference>
<organism evidence="3 4">
    <name type="scientific">Papaver nudicaule</name>
    <name type="common">Iceland poppy</name>
    <dbReference type="NCBI Taxonomy" id="74823"/>
    <lineage>
        <taxon>Eukaryota</taxon>
        <taxon>Viridiplantae</taxon>
        <taxon>Streptophyta</taxon>
        <taxon>Embryophyta</taxon>
        <taxon>Tracheophyta</taxon>
        <taxon>Spermatophyta</taxon>
        <taxon>Magnoliopsida</taxon>
        <taxon>Ranunculales</taxon>
        <taxon>Papaveraceae</taxon>
        <taxon>Papaveroideae</taxon>
        <taxon>Papaver</taxon>
    </lineage>
</organism>
<evidence type="ECO:0000259" key="2">
    <source>
        <dbReference type="Pfam" id="PF05627"/>
    </source>
</evidence>
<evidence type="ECO:0000313" key="3">
    <source>
        <dbReference type="EMBL" id="MCL7024874.1"/>
    </source>
</evidence>
<feature type="compositionally biased region" description="Polar residues" evidence="1">
    <location>
        <begin position="243"/>
        <end position="252"/>
    </location>
</feature>
<dbReference type="GO" id="GO:0005886">
    <property type="term" value="C:plasma membrane"/>
    <property type="evidence" value="ECO:0007669"/>
    <property type="project" value="TreeGrafter"/>
</dbReference>
<proteinExistence type="predicted"/>
<gene>
    <name evidence="3" type="ORF">MKW94_005135</name>
</gene>
<feature type="domain" description="RIN4 pathogenic type III effector avirulence factor Avr cleavage site" evidence="2">
    <location>
        <begin position="200"/>
        <end position="233"/>
    </location>
</feature>
<feature type="region of interest" description="Disordered" evidence="1">
    <location>
        <begin position="28"/>
        <end position="218"/>
    </location>
</feature>
<evidence type="ECO:0000313" key="4">
    <source>
        <dbReference type="Proteomes" id="UP001177140"/>
    </source>
</evidence>
<dbReference type="InterPro" id="IPR040387">
    <property type="entry name" value="RIN4/NOI4"/>
</dbReference>
<feature type="compositionally biased region" description="Basic and acidic residues" evidence="1">
    <location>
        <begin position="82"/>
        <end position="111"/>
    </location>
</feature>
<dbReference type="EMBL" id="JAJJMA010039057">
    <property type="protein sequence ID" value="MCL7024874.1"/>
    <property type="molecule type" value="Genomic_DNA"/>
</dbReference>
<accession>A0AA41UY90</accession>
<name>A0AA41UY90_PAPNU</name>
<feature type="region of interest" description="Disordered" evidence="1">
    <location>
        <begin position="232"/>
        <end position="259"/>
    </location>
</feature>
<comment type="caution">
    <text evidence="3">The sequence shown here is derived from an EMBL/GenBank/DDBJ whole genome shotgun (WGS) entry which is preliminary data.</text>
</comment>
<dbReference type="Pfam" id="PF05627">
    <property type="entry name" value="AvrRpt-cleavage"/>
    <property type="match status" value="2"/>
</dbReference>
<evidence type="ECO:0000256" key="1">
    <source>
        <dbReference type="SAM" id="MobiDB-lite"/>
    </source>
</evidence>
<dbReference type="PANTHER" id="PTHR33159:SF6">
    <property type="entry name" value="RPM1-INTERACTING PROTEIN 4"/>
    <property type="match status" value="1"/>
</dbReference>
<dbReference type="InterPro" id="IPR008700">
    <property type="entry name" value="TypeIII_avirulence_cleave"/>
</dbReference>
<protein>
    <recommendedName>
        <fullName evidence="2">RIN4 pathogenic type III effector avirulence factor Avr cleavage site domain-containing protein</fullName>
    </recommendedName>
</protein>
<dbReference type="PANTHER" id="PTHR33159">
    <property type="entry name" value="RPM1-INTERACTING PROTEIN 4 (RIN4) FAMILY PROTEIN"/>
    <property type="match status" value="1"/>
</dbReference>
<keyword evidence="4" id="KW-1185">Reference proteome</keyword>
<reference evidence="3" key="1">
    <citation type="submission" date="2022-03" db="EMBL/GenBank/DDBJ databases">
        <title>A functionally conserved STORR gene fusion in Papaver species that diverged 16.8 million years ago.</title>
        <authorList>
            <person name="Catania T."/>
        </authorList>
    </citation>
    <scope>NUCLEOTIDE SEQUENCE</scope>
    <source>
        <strain evidence="3">S-191538</strain>
    </source>
</reference>
<sequence>MAQKSQIPKFGDWEGEENYTVYFDKARKGKGGKMINPNDPQQSADVLSDDTPIINAPPIKTGFQPEIPVESKVQKPRHERKSSRDDGGLRQISHENFNRKASNDAYHHQHGDNGVSLGDTPKKGGRASAAGSERSVEQSPLHPHYQAKVGGRGGGSGPGSARSSPSWEKKNSEGSHGLAPSTPGRSRLRSVTRGDETPDKGAAVPKFGDWDESDPASADGFTHIFNKVREEKQGGAAKVPGVSNDSYSNGHKQVNDGDSAMCGCLSWCKK</sequence>